<reference evidence="1 2" key="1">
    <citation type="submission" date="2020-03" db="EMBL/GenBank/DDBJ databases">
        <title>Draft Genome Sequence of Cudoniella acicularis.</title>
        <authorList>
            <person name="Buettner E."/>
            <person name="Kellner H."/>
        </authorList>
    </citation>
    <scope>NUCLEOTIDE SEQUENCE [LARGE SCALE GENOMIC DNA]</scope>
    <source>
        <strain evidence="1 2">DSM 108380</strain>
    </source>
</reference>
<gene>
    <name evidence="1" type="ORF">G7Y89_g6742</name>
</gene>
<accession>A0A8H4RM40</accession>
<protein>
    <submittedName>
        <fullName evidence="1">Uncharacterized protein</fullName>
    </submittedName>
</protein>
<evidence type="ECO:0000313" key="2">
    <source>
        <dbReference type="Proteomes" id="UP000566819"/>
    </source>
</evidence>
<proteinExistence type="predicted"/>
<sequence length="412" mass="46946">MRGANFIFQYMRLRTPGIETNIGELALLWDLDMVRWLVAKDAEPRANLQLSVSSLAEMGSMAPRRTPILCLGLLSFAVTPSFNQRRSLNYPAFFIVVRYCLVSKRLLTITRLWPEYDTQYKFSKASVIGNFAVIDLLFIESTSPDSSGIERLLGIIMFTIKYPKKVFSPGWRENGDCVIPRRKNGPEDEAIDLTDGHGNNGGIAFNQIVWDGQNPPLIPTRDQNRKIGAEDEGVDLESSVNTVEEISPRSKKNPLQSRLDNSKVYRSVEDSRQRRAESFEWQPEVKAFQPRPGPTSYDPTLHMQLFKHSVNSAIDPQPIYRLPLVPNIRILAPPDRVYPLGEEELWASLGAFPYGPLYRVCYFNGASAGDPSTLLYQKTELRKLPSCTLVRKELIEGYWRKKLANSRFIYDY</sequence>
<dbReference type="Proteomes" id="UP000566819">
    <property type="component" value="Unassembled WGS sequence"/>
</dbReference>
<organism evidence="1 2">
    <name type="scientific">Cudoniella acicularis</name>
    <dbReference type="NCBI Taxonomy" id="354080"/>
    <lineage>
        <taxon>Eukaryota</taxon>
        <taxon>Fungi</taxon>
        <taxon>Dikarya</taxon>
        <taxon>Ascomycota</taxon>
        <taxon>Pezizomycotina</taxon>
        <taxon>Leotiomycetes</taxon>
        <taxon>Helotiales</taxon>
        <taxon>Tricladiaceae</taxon>
        <taxon>Cudoniella</taxon>
    </lineage>
</organism>
<evidence type="ECO:0000313" key="1">
    <source>
        <dbReference type="EMBL" id="KAF4631390.1"/>
    </source>
</evidence>
<dbReference type="EMBL" id="JAAMPI010000449">
    <property type="protein sequence ID" value="KAF4631390.1"/>
    <property type="molecule type" value="Genomic_DNA"/>
</dbReference>
<name>A0A8H4RM40_9HELO</name>
<dbReference type="AlphaFoldDB" id="A0A8H4RM40"/>
<keyword evidence="2" id="KW-1185">Reference proteome</keyword>
<comment type="caution">
    <text evidence="1">The sequence shown here is derived from an EMBL/GenBank/DDBJ whole genome shotgun (WGS) entry which is preliminary data.</text>
</comment>